<dbReference type="STRING" id="498211.CJA_1683"/>
<dbReference type="EMBL" id="CP000934">
    <property type="protein sequence ID" value="ACE82858.1"/>
    <property type="molecule type" value="Genomic_DNA"/>
</dbReference>
<gene>
    <name evidence="2" type="ordered locus">CJA_1683</name>
</gene>
<dbReference type="Proteomes" id="UP000001036">
    <property type="component" value="Chromosome"/>
</dbReference>
<evidence type="ECO:0000256" key="1">
    <source>
        <dbReference type="SAM" id="Phobius"/>
    </source>
</evidence>
<evidence type="ECO:0000313" key="2">
    <source>
        <dbReference type="EMBL" id="ACE82858.1"/>
    </source>
</evidence>
<organism evidence="2 3">
    <name type="scientific">Cellvibrio japonicus (strain Ueda107)</name>
    <name type="common">Pseudomonas fluorescens subsp. cellulosa</name>
    <dbReference type="NCBI Taxonomy" id="498211"/>
    <lineage>
        <taxon>Bacteria</taxon>
        <taxon>Pseudomonadati</taxon>
        <taxon>Pseudomonadota</taxon>
        <taxon>Gammaproteobacteria</taxon>
        <taxon>Cellvibrionales</taxon>
        <taxon>Cellvibrionaceae</taxon>
        <taxon>Cellvibrio</taxon>
    </lineage>
</organism>
<accession>B3PEV8</accession>
<feature type="transmembrane region" description="Helical" evidence="1">
    <location>
        <begin position="40"/>
        <end position="57"/>
    </location>
</feature>
<keyword evidence="1" id="KW-0812">Transmembrane</keyword>
<evidence type="ECO:0000313" key="3">
    <source>
        <dbReference type="Proteomes" id="UP000001036"/>
    </source>
</evidence>
<proteinExistence type="predicted"/>
<name>B3PEV8_CELJU</name>
<dbReference type="KEGG" id="cja:CJA_1683"/>
<feature type="transmembrane region" description="Helical" evidence="1">
    <location>
        <begin position="6"/>
        <end position="28"/>
    </location>
</feature>
<dbReference type="AlphaFoldDB" id="B3PEV8"/>
<protein>
    <submittedName>
        <fullName evidence="2">Uncharacterized protein</fullName>
    </submittedName>
</protein>
<dbReference type="HOGENOM" id="CLU_205739_0_0_6"/>
<reference evidence="2 3" key="1">
    <citation type="journal article" date="2008" name="J. Bacteriol.">
        <title>Insights into plant cell wall degradation from the genome sequence of the soil bacterium Cellvibrio japonicus.</title>
        <authorList>
            <person name="Deboy R.T."/>
            <person name="Mongodin E.F."/>
            <person name="Fouts D.E."/>
            <person name="Tailford L.E."/>
            <person name="Khouri H."/>
            <person name="Emerson J.B."/>
            <person name="Mohamoud Y."/>
            <person name="Watkins K."/>
            <person name="Henrissat B."/>
            <person name="Gilbert H.J."/>
            <person name="Nelson K.E."/>
        </authorList>
    </citation>
    <scope>NUCLEOTIDE SEQUENCE [LARGE SCALE GENOMIC DNA]</scope>
    <source>
        <strain evidence="2 3">Ueda107</strain>
    </source>
</reference>
<keyword evidence="1" id="KW-1133">Transmembrane helix</keyword>
<keyword evidence="1" id="KW-0472">Membrane</keyword>
<sequence>MFNDQAMMWAISFLVVYVAAQVFVARHPRFASYSPIKRSLAVKVISLAGFALAYVFVQMGNSGI</sequence>
<dbReference type="eggNOG" id="ENOG50309AV">
    <property type="taxonomic scope" value="Bacteria"/>
</dbReference>
<keyword evidence="3" id="KW-1185">Reference proteome</keyword>
<dbReference type="RefSeq" id="WP_012487306.1">
    <property type="nucleotide sequence ID" value="NC_010995.1"/>
</dbReference>